<feature type="transmembrane region" description="Helical" evidence="5">
    <location>
        <begin position="148"/>
        <end position="172"/>
    </location>
</feature>
<dbReference type="RefSeq" id="WP_108997620.1">
    <property type="nucleotide sequence ID" value="NZ_QEEX01000001.1"/>
</dbReference>
<dbReference type="AlphaFoldDB" id="A0A2U1T1I0"/>
<feature type="transmembrane region" description="Helical" evidence="5">
    <location>
        <begin position="304"/>
        <end position="322"/>
    </location>
</feature>
<feature type="transmembrane region" description="Helical" evidence="5">
    <location>
        <begin position="271"/>
        <end position="292"/>
    </location>
</feature>
<feature type="transmembrane region" description="Helical" evidence="5">
    <location>
        <begin position="328"/>
        <end position="349"/>
    </location>
</feature>
<evidence type="ECO:0000313" key="8">
    <source>
        <dbReference type="Proteomes" id="UP000244978"/>
    </source>
</evidence>
<feature type="transmembrane region" description="Helical" evidence="5">
    <location>
        <begin position="184"/>
        <end position="203"/>
    </location>
</feature>
<name>A0A2U1T1I0_9MICO</name>
<sequence length="370" mass="39081">MTAQRTTPSLGFASAVWLIANREITMRLRSKSFLISTAILLLIVLASVVGGGFVANNTELTKVAAVGSAVEAAEAPGTLDVTKASSVDAAEELVRSGDVEAAIIPSENSPTGLEVIALEEAPGVVLQSLSVIPEVTVLEPVDDDRNSLLVYFVALGFGLIFFMSALTFGMAIAQSVVEEKQTRIVEILMATVPVPALLAGKVIGNSILAFGQIVLIAAIAGIGMLASGQDILLADIGPSIVWFVIFFVFGFVLLASMFAAAAALVSRQEDMATTTTPITYLVMIPYFLVIFFNDNDLVLAIMSYVPFSAPVGMPMRVFLGTAEWWEPILSLVILLATTALTIAFGSRIYSNALLRMGARVKLKDALTGAS</sequence>
<dbReference type="GO" id="GO:0016020">
    <property type="term" value="C:membrane"/>
    <property type="evidence" value="ECO:0007669"/>
    <property type="project" value="UniProtKB-SubCell"/>
</dbReference>
<feature type="transmembrane region" description="Helical" evidence="5">
    <location>
        <begin position="240"/>
        <end position="265"/>
    </location>
</feature>
<accession>A0A2U1T1I0</accession>
<evidence type="ECO:0000256" key="4">
    <source>
        <dbReference type="ARBA" id="ARBA00023136"/>
    </source>
</evidence>
<evidence type="ECO:0000313" key="7">
    <source>
        <dbReference type="EMBL" id="PWB97717.1"/>
    </source>
</evidence>
<gene>
    <name evidence="7" type="ORF">DF220_07670</name>
</gene>
<feature type="domain" description="ABC-2 type transporter transmembrane" evidence="6">
    <location>
        <begin position="31"/>
        <end position="345"/>
    </location>
</feature>
<evidence type="ECO:0000256" key="1">
    <source>
        <dbReference type="ARBA" id="ARBA00004141"/>
    </source>
</evidence>
<dbReference type="Pfam" id="PF12698">
    <property type="entry name" value="ABC2_membrane_3"/>
    <property type="match status" value="1"/>
</dbReference>
<dbReference type="EMBL" id="QEEX01000001">
    <property type="protein sequence ID" value="PWB97717.1"/>
    <property type="molecule type" value="Genomic_DNA"/>
</dbReference>
<dbReference type="GO" id="GO:0140359">
    <property type="term" value="F:ABC-type transporter activity"/>
    <property type="evidence" value="ECO:0007669"/>
    <property type="project" value="InterPro"/>
</dbReference>
<dbReference type="Proteomes" id="UP000244978">
    <property type="component" value="Unassembled WGS sequence"/>
</dbReference>
<evidence type="ECO:0000256" key="5">
    <source>
        <dbReference type="SAM" id="Phobius"/>
    </source>
</evidence>
<evidence type="ECO:0000256" key="3">
    <source>
        <dbReference type="ARBA" id="ARBA00022989"/>
    </source>
</evidence>
<evidence type="ECO:0000256" key="2">
    <source>
        <dbReference type="ARBA" id="ARBA00022692"/>
    </source>
</evidence>
<comment type="caution">
    <text evidence="7">The sequence shown here is derived from an EMBL/GenBank/DDBJ whole genome shotgun (WGS) entry which is preliminary data.</text>
</comment>
<keyword evidence="2 5" id="KW-0812">Transmembrane</keyword>
<keyword evidence="4 5" id="KW-0472">Membrane</keyword>
<dbReference type="PANTHER" id="PTHR43471:SF3">
    <property type="entry name" value="ABC TRANSPORTER PERMEASE PROTEIN NATB"/>
    <property type="match status" value="1"/>
</dbReference>
<protein>
    <submittedName>
        <fullName evidence="7">Sodium ABC transporter permease</fullName>
    </submittedName>
</protein>
<evidence type="ECO:0000259" key="6">
    <source>
        <dbReference type="Pfam" id="PF12698"/>
    </source>
</evidence>
<feature type="transmembrane region" description="Helical" evidence="5">
    <location>
        <begin position="209"/>
        <end position="228"/>
    </location>
</feature>
<dbReference type="InterPro" id="IPR013525">
    <property type="entry name" value="ABC2_TM"/>
</dbReference>
<keyword evidence="3 5" id="KW-1133">Transmembrane helix</keyword>
<dbReference type="PANTHER" id="PTHR43471">
    <property type="entry name" value="ABC TRANSPORTER PERMEASE"/>
    <property type="match status" value="1"/>
</dbReference>
<proteinExistence type="predicted"/>
<comment type="subcellular location">
    <subcellularLocation>
        <location evidence="1">Membrane</location>
        <topology evidence="1">Multi-pass membrane protein</topology>
    </subcellularLocation>
</comment>
<organism evidence="7 8">
    <name type="scientific">Homoserinimonas hongtaonis</name>
    <dbReference type="NCBI Taxonomy" id="2079791"/>
    <lineage>
        <taxon>Bacteria</taxon>
        <taxon>Bacillati</taxon>
        <taxon>Actinomycetota</taxon>
        <taxon>Actinomycetes</taxon>
        <taxon>Micrococcales</taxon>
        <taxon>Microbacteriaceae</taxon>
        <taxon>Homoserinimonas</taxon>
    </lineage>
</organism>
<feature type="transmembrane region" description="Helical" evidence="5">
    <location>
        <begin position="32"/>
        <end position="55"/>
    </location>
</feature>
<keyword evidence="8" id="KW-1185">Reference proteome</keyword>
<reference evidence="8" key="1">
    <citation type="submission" date="2018-04" db="EMBL/GenBank/DDBJ databases">
        <authorList>
            <person name="Liu S."/>
            <person name="Wang Z."/>
            <person name="Li J."/>
        </authorList>
    </citation>
    <scope>NUCLEOTIDE SEQUENCE [LARGE SCALE GENOMIC DNA]</scope>
    <source>
        <strain evidence="8">S1194</strain>
    </source>
</reference>